<name>A7F025_SCLS1</name>
<dbReference type="EMBL" id="CH476636">
    <property type="protein sequence ID" value="EDN95067.1"/>
    <property type="molecule type" value="Genomic_DNA"/>
</dbReference>
<protein>
    <submittedName>
        <fullName evidence="1">Uncharacterized protein</fullName>
    </submittedName>
</protein>
<evidence type="ECO:0000313" key="2">
    <source>
        <dbReference type="Proteomes" id="UP000001312"/>
    </source>
</evidence>
<dbReference type="GeneID" id="5484212"/>
<keyword evidence="2" id="KW-1185">Reference proteome</keyword>
<dbReference type="RefSeq" id="XP_001588495.1">
    <property type="nucleotide sequence ID" value="XM_001588445.1"/>
</dbReference>
<sequence length="65" mass="7056">MILRLLAALGISAARNTPRTPFVLESCFALADVSLALGMEDVEEISRSITMYSRNTSIIANEPSK</sequence>
<organism evidence="1 2">
    <name type="scientific">Sclerotinia sclerotiorum (strain ATCC 18683 / 1980 / Ss-1)</name>
    <name type="common">White mold</name>
    <name type="synonym">Whetzelinia sclerotiorum</name>
    <dbReference type="NCBI Taxonomy" id="665079"/>
    <lineage>
        <taxon>Eukaryota</taxon>
        <taxon>Fungi</taxon>
        <taxon>Dikarya</taxon>
        <taxon>Ascomycota</taxon>
        <taxon>Pezizomycotina</taxon>
        <taxon>Leotiomycetes</taxon>
        <taxon>Helotiales</taxon>
        <taxon>Sclerotiniaceae</taxon>
        <taxon>Sclerotinia</taxon>
    </lineage>
</organism>
<accession>A7F025</accession>
<dbReference type="AlphaFoldDB" id="A7F025"/>
<proteinExistence type="predicted"/>
<evidence type="ECO:0000313" key="1">
    <source>
        <dbReference type="EMBL" id="EDN95067.1"/>
    </source>
</evidence>
<dbReference type="Proteomes" id="UP000001312">
    <property type="component" value="Unassembled WGS sequence"/>
</dbReference>
<dbReference type="KEGG" id="ssl:SS1G_10942"/>
<dbReference type="InParanoid" id="A7F025"/>
<reference evidence="2" key="1">
    <citation type="journal article" date="2011" name="PLoS Genet.">
        <title>Genomic analysis of the necrotrophic fungal pathogens Sclerotinia sclerotiorum and Botrytis cinerea.</title>
        <authorList>
            <person name="Amselem J."/>
            <person name="Cuomo C.A."/>
            <person name="van Kan J.A."/>
            <person name="Viaud M."/>
            <person name="Benito E.P."/>
            <person name="Couloux A."/>
            <person name="Coutinho P.M."/>
            <person name="de Vries R.P."/>
            <person name="Dyer P.S."/>
            <person name="Fillinger S."/>
            <person name="Fournier E."/>
            <person name="Gout L."/>
            <person name="Hahn M."/>
            <person name="Kohn L."/>
            <person name="Lapalu N."/>
            <person name="Plummer K.M."/>
            <person name="Pradier J.M."/>
            <person name="Quevillon E."/>
            <person name="Sharon A."/>
            <person name="Simon A."/>
            <person name="ten Have A."/>
            <person name="Tudzynski B."/>
            <person name="Tudzynski P."/>
            <person name="Wincker P."/>
            <person name="Andrew M."/>
            <person name="Anthouard V."/>
            <person name="Beever R.E."/>
            <person name="Beffa R."/>
            <person name="Benoit I."/>
            <person name="Bouzid O."/>
            <person name="Brault B."/>
            <person name="Chen Z."/>
            <person name="Choquer M."/>
            <person name="Collemare J."/>
            <person name="Cotton P."/>
            <person name="Danchin E.G."/>
            <person name="Da Silva C."/>
            <person name="Gautier A."/>
            <person name="Giraud C."/>
            <person name="Giraud T."/>
            <person name="Gonzalez C."/>
            <person name="Grossetete S."/>
            <person name="Guldener U."/>
            <person name="Henrissat B."/>
            <person name="Howlett B.J."/>
            <person name="Kodira C."/>
            <person name="Kretschmer M."/>
            <person name="Lappartient A."/>
            <person name="Leroch M."/>
            <person name="Levis C."/>
            <person name="Mauceli E."/>
            <person name="Neuveglise C."/>
            <person name="Oeser B."/>
            <person name="Pearson M."/>
            <person name="Poulain J."/>
            <person name="Poussereau N."/>
            <person name="Quesneville H."/>
            <person name="Rascle C."/>
            <person name="Schumacher J."/>
            <person name="Segurens B."/>
            <person name="Sexton A."/>
            <person name="Silva E."/>
            <person name="Sirven C."/>
            <person name="Soanes D.M."/>
            <person name="Talbot N.J."/>
            <person name="Templeton M."/>
            <person name="Yandava C."/>
            <person name="Yarden O."/>
            <person name="Zeng Q."/>
            <person name="Rollins J.A."/>
            <person name="Lebrun M.H."/>
            <person name="Dickman M."/>
        </authorList>
    </citation>
    <scope>NUCLEOTIDE SEQUENCE [LARGE SCALE GENOMIC DNA]</scope>
    <source>
        <strain evidence="2">ATCC 18683 / 1980 / Ss-1</strain>
    </source>
</reference>
<gene>
    <name evidence="1" type="ORF">SS1G_10942</name>
</gene>